<reference evidence="1" key="1">
    <citation type="submission" date="2016-10" db="EMBL/GenBank/DDBJ databases">
        <authorList>
            <person name="Benchimol M."/>
            <person name="Almeida L.G."/>
            <person name="Vasconcelos A.T."/>
            <person name="Perreira-Neves A."/>
            <person name="Rosa I.A."/>
            <person name="Tasca T."/>
            <person name="Bogo M.R."/>
            <person name="de Souza W."/>
        </authorList>
    </citation>
    <scope>NUCLEOTIDE SEQUENCE [LARGE SCALE GENOMIC DNA]</scope>
    <source>
        <strain evidence="1">K</strain>
    </source>
</reference>
<dbReference type="VEuPathDB" id="TrichDB:TRFO_38628"/>
<gene>
    <name evidence="1" type="ORF">TRFO_38628</name>
</gene>
<dbReference type="GeneID" id="94846866"/>
<proteinExistence type="predicted"/>
<dbReference type="Pfam" id="PF00702">
    <property type="entry name" value="Hydrolase"/>
    <property type="match status" value="1"/>
</dbReference>
<dbReference type="RefSeq" id="XP_068348424.1">
    <property type="nucleotide sequence ID" value="XM_068512162.1"/>
</dbReference>
<sequence length="249" mass="28020">MKMTFISFDIDGTLTKPGGGSPGLFRRAFNMLYGPIPKNFHNNNHTFGNHFLNIDSCVQIMKMNGFEPNQDAFNKLQKKCEELFSIDAQKIIDERKRINNSKNLLTKQKQNADHSVLLPGVEKSLEILNSKPNLVLGVTSSNYESIGWKKIELANLSRFFPDKIGGFGLEDNKNMALLKALEKAKKERKISHFDKLFHVGDTIGDAESALAVGFTPIIVKTGGQKTNFPKESIIFENMEDPKFVELLIQ</sequence>
<dbReference type="Gene3D" id="1.10.150.240">
    <property type="entry name" value="Putative phosphatase, domain 2"/>
    <property type="match status" value="1"/>
</dbReference>
<dbReference type="SUPFAM" id="SSF56784">
    <property type="entry name" value="HAD-like"/>
    <property type="match status" value="1"/>
</dbReference>
<evidence type="ECO:0000313" key="2">
    <source>
        <dbReference type="Proteomes" id="UP000179807"/>
    </source>
</evidence>
<dbReference type="SFLD" id="SFLDG01129">
    <property type="entry name" value="C1.5:_HAD__Beta-PGM__Phosphata"/>
    <property type="match status" value="1"/>
</dbReference>
<name>A0A1J4JAN3_9EUKA</name>
<dbReference type="AlphaFoldDB" id="A0A1J4JAN3"/>
<dbReference type="EMBL" id="MLAK01001258">
    <property type="protein sequence ID" value="OHS95287.1"/>
    <property type="molecule type" value="Genomic_DNA"/>
</dbReference>
<comment type="caution">
    <text evidence="1">The sequence shown here is derived from an EMBL/GenBank/DDBJ whole genome shotgun (WGS) entry which is preliminary data.</text>
</comment>
<keyword evidence="2" id="KW-1185">Reference proteome</keyword>
<dbReference type="InterPro" id="IPR023214">
    <property type="entry name" value="HAD_sf"/>
</dbReference>
<dbReference type="Gene3D" id="3.40.50.1000">
    <property type="entry name" value="HAD superfamily/HAD-like"/>
    <property type="match status" value="1"/>
</dbReference>
<accession>A0A1J4JAN3</accession>
<dbReference type="InterPro" id="IPR023198">
    <property type="entry name" value="PGP-like_dom2"/>
</dbReference>
<dbReference type="Proteomes" id="UP000179807">
    <property type="component" value="Unassembled WGS sequence"/>
</dbReference>
<organism evidence="1 2">
    <name type="scientific">Tritrichomonas foetus</name>
    <dbReference type="NCBI Taxonomy" id="1144522"/>
    <lineage>
        <taxon>Eukaryota</taxon>
        <taxon>Metamonada</taxon>
        <taxon>Parabasalia</taxon>
        <taxon>Tritrichomonadida</taxon>
        <taxon>Tritrichomonadidae</taxon>
        <taxon>Tritrichomonas</taxon>
    </lineage>
</organism>
<dbReference type="InterPro" id="IPR036412">
    <property type="entry name" value="HAD-like_sf"/>
</dbReference>
<evidence type="ECO:0000313" key="1">
    <source>
        <dbReference type="EMBL" id="OHS95287.1"/>
    </source>
</evidence>
<evidence type="ECO:0008006" key="3">
    <source>
        <dbReference type="Google" id="ProtNLM"/>
    </source>
</evidence>
<dbReference type="SFLD" id="SFLDS00003">
    <property type="entry name" value="Haloacid_Dehalogenase"/>
    <property type="match status" value="1"/>
</dbReference>
<protein>
    <recommendedName>
        <fullName evidence="3">Haloacid dehalogenase-like hydrolase family protein</fullName>
    </recommendedName>
</protein>